<proteinExistence type="predicted"/>
<dbReference type="AlphaFoldDB" id="A0AAD6WMG3"/>
<dbReference type="EMBL" id="JARJCM010000361">
    <property type="protein sequence ID" value="KAJ7018067.1"/>
    <property type="molecule type" value="Genomic_DNA"/>
</dbReference>
<evidence type="ECO:0000313" key="1">
    <source>
        <dbReference type="EMBL" id="KAJ7018067.1"/>
    </source>
</evidence>
<gene>
    <name evidence="1" type="ORF">C8F04DRAFT_1153176</name>
</gene>
<name>A0AAD6WMG3_9AGAR</name>
<accession>A0AAD6WMG3</accession>
<dbReference type="Proteomes" id="UP001218188">
    <property type="component" value="Unassembled WGS sequence"/>
</dbReference>
<keyword evidence="2" id="KW-1185">Reference proteome</keyword>
<organism evidence="1 2">
    <name type="scientific">Mycena alexandri</name>
    <dbReference type="NCBI Taxonomy" id="1745969"/>
    <lineage>
        <taxon>Eukaryota</taxon>
        <taxon>Fungi</taxon>
        <taxon>Dikarya</taxon>
        <taxon>Basidiomycota</taxon>
        <taxon>Agaricomycotina</taxon>
        <taxon>Agaricomycetes</taxon>
        <taxon>Agaricomycetidae</taxon>
        <taxon>Agaricales</taxon>
        <taxon>Marasmiineae</taxon>
        <taxon>Mycenaceae</taxon>
        <taxon>Mycena</taxon>
    </lineage>
</organism>
<sequence length="107" mass="11558">MSLYVEGLLAPSVAFSAVPRTSISATFAACLPPRRYAHFGFTTVAGLASLSTVLSCEISDRGGTDVVLGLDWASMIRESLLRNGYRLDHTFDPWAYFASCASFLSMP</sequence>
<reference evidence="1" key="1">
    <citation type="submission" date="2023-03" db="EMBL/GenBank/DDBJ databases">
        <title>Massive genome expansion in bonnet fungi (Mycena s.s.) driven by repeated elements and novel gene families across ecological guilds.</title>
        <authorList>
            <consortium name="Lawrence Berkeley National Laboratory"/>
            <person name="Harder C.B."/>
            <person name="Miyauchi S."/>
            <person name="Viragh M."/>
            <person name="Kuo A."/>
            <person name="Thoen E."/>
            <person name="Andreopoulos B."/>
            <person name="Lu D."/>
            <person name="Skrede I."/>
            <person name="Drula E."/>
            <person name="Henrissat B."/>
            <person name="Morin E."/>
            <person name="Kohler A."/>
            <person name="Barry K."/>
            <person name="LaButti K."/>
            <person name="Morin E."/>
            <person name="Salamov A."/>
            <person name="Lipzen A."/>
            <person name="Mereny Z."/>
            <person name="Hegedus B."/>
            <person name="Baldrian P."/>
            <person name="Stursova M."/>
            <person name="Weitz H."/>
            <person name="Taylor A."/>
            <person name="Grigoriev I.V."/>
            <person name="Nagy L.G."/>
            <person name="Martin F."/>
            <person name="Kauserud H."/>
        </authorList>
    </citation>
    <scope>NUCLEOTIDE SEQUENCE</scope>
    <source>
        <strain evidence="1">CBHHK200</strain>
    </source>
</reference>
<evidence type="ECO:0000313" key="2">
    <source>
        <dbReference type="Proteomes" id="UP001218188"/>
    </source>
</evidence>
<protein>
    <submittedName>
        <fullName evidence="1">Uncharacterized protein</fullName>
    </submittedName>
</protein>
<comment type="caution">
    <text evidence="1">The sequence shown here is derived from an EMBL/GenBank/DDBJ whole genome shotgun (WGS) entry which is preliminary data.</text>
</comment>